<keyword evidence="3" id="KW-1185">Reference proteome</keyword>
<feature type="region of interest" description="Disordered" evidence="1">
    <location>
        <begin position="104"/>
        <end position="160"/>
    </location>
</feature>
<evidence type="ECO:0000256" key="1">
    <source>
        <dbReference type="SAM" id="MobiDB-lite"/>
    </source>
</evidence>
<reference evidence="2 3" key="1">
    <citation type="submission" date="2019-03" db="EMBL/GenBank/DDBJ databases">
        <title>First draft genome of Liparis tanakae, snailfish: a comprehensive survey of snailfish specific genes.</title>
        <authorList>
            <person name="Kim W."/>
            <person name="Song I."/>
            <person name="Jeong J.-H."/>
            <person name="Kim D."/>
            <person name="Kim S."/>
            <person name="Ryu S."/>
            <person name="Song J.Y."/>
            <person name="Lee S.K."/>
        </authorList>
    </citation>
    <scope>NUCLEOTIDE SEQUENCE [LARGE SCALE GENOMIC DNA]</scope>
    <source>
        <tissue evidence="2">Muscle</tissue>
    </source>
</reference>
<dbReference type="AlphaFoldDB" id="A0A4Z2F3P7"/>
<comment type="caution">
    <text evidence="2">The sequence shown here is derived from an EMBL/GenBank/DDBJ whole genome shotgun (WGS) entry which is preliminary data.</text>
</comment>
<protein>
    <submittedName>
        <fullName evidence="2">Uncharacterized protein</fullName>
    </submittedName>
</protein>
<sequence>MALHGRAHVAGAEGHCGESRLMLHLKISRYGDALQADVVQRDQTTTCRQKVTVNRCRVSSISGVRKTCTTTSEPTGSIGHNGLNEDAQVVVAHGVLSHYHHTCGSVQGQRTQKAERQVKRRRRRSRDSFVGDPGSPIDPRTFGRRGAGRGFGSAPQRTGRGAYTGAAALTAGAGTADEDRRSAYSFCSYLGSVRSCCLMRASIRAVTSSHSLFRDPS</sequence>
<dbReference type="Proteomes" id="UP000314294">
    <property type="component" value="Unassembled WGS sequence"/>
</dbReference>
<evidence type="ECO:0000313" key="2">
    <source>
        <dbReference type="EMBL" id="TNN35304.1"/>
    </source>
</evidence>
<dbReference type="EMBL" id="SRLO01001794">
    <property type="protein sequence ID" value="TNN35304.1"/>
    <property type="molecule type" value="Genomic_DNA"/>
</dbReference>
<organism evidence="2 3">
    <name type="scientific">Liparis tanakae</name>
    <name type="common">Tanaka's snailfish</name>
    <dbReference type="NCBI Taxonomy" id="230148"/>
    <lineage>
        <taxon>Eukaryota</taxon>
        <taxon>Metazoa</taxon>
        <taxon>Chordata</taxon>
        <taxon>Craniata</taxon>
        <taxon>Vertebrata</taxon>
        <taxon>Euteleostomi</taxon>
        <taxon>Actinopterygii</taxon>
        <taxon>Neopterygii</taxon>
        <taxon>Teleostei</taxon>
        <taxon>Neoteleostei</taxon>
        <taxon>Acanthomorphata</taxon>
        <taxon>Eupercaria</taxon>
        <taxon>Perciformes</taxon>
        <taxon>Cottioidei</taxon>
        <taxon>Cottales</taxon>
        <taxon>Liparidae</taxon>
        <taxon>Liparis</taxon>
    </lineage>
</organism>
<name>A0A4Z2F3P7_9TELE</name>
<evidence type="ECO:0000313" key="3">
    <source>
        <dbReference type="Proteomes" id="UP000314294"/>
    </source>
</evidence>
<gene>
    <name evidence="2" type="ORF">EYF80_054531</name>
</gene>
<proteinExistence type="predicted"/>
<accession>A0A4Z2F3P7</accession>